<name>A0AAD5WB39_9POAL</name>
<feature type="chain" id="PRO_5042008280" evidence="5">
    <location>
        <begin position="20"/>
        <end position="383"/>
    </location>
</feature>
<dbReference type="PANTHER" id="PTHR22835:SF663">
    <property type="entry name" value="LIPASE-LIKE"/>
    <property type="match status" value="1"/>
</dbReference>
<dbReference type="InterPro" id="IPR035669">
    <property type="entry name" value="SGNH_plant_lipase-like"/>
</dbReference>
<sequence>MACFWFLTLSLILTALLNTSHLSVSVGCYTRIFSFGDSLTDTGNYLRIFGNVSVNPAARVPYGETYFHHPTGRCSDGRLVLDFIAEKYGLPFVPPYLSGKSMMYFRHGANFAVGGATAMNHSIFQEMGVPVVDTRVGFLAIQVQWFKELLTLLCSKSDCREVLDNAYFFVGEMGINDYNTFYFAAVPFVEIKDYVPGVINAIASAVRGLIELGAKTIVVAGMIPLGCTPYYLTLFQTNQVEEYNSTTGCLDWPNEFSQYHNQLLSDELDKIGVAHPNAIIIYADYYGAYMSLIQSPAQHGLKQTIVSCCGGGGPYNFAFSPYCGGEGCSLCKEPSEYISWDGLHMTDAVHKIIAQLVYSKLSCESKLTINHTEGGQQSKDVVY</sequence>
<gene>
    <name evidence="6" type="ORF">LUZ61_014470</name>
</gene>
<keyword evidence="7" id="KW-1185">Reference proteome</keyword>
<evidence type="ECO:0000256" key="4">
    <source>
        <dbReference type="ARBA" id="ARBA00023180"/>
    </source>
</evidence>
<dbReference type="CDD" id="cd01837">
    <property type="entry name" value="SGNH_plant_lipase_like"/>
    <property type="match status" value="1"/>
</dbReference>
<keyword evidence="2 5" id="KW-0732">Signal</keyword>
<proteinExistence type="inferred from homology"/>
<dbReference type="EMBL" id="JAMRDG010000002">
    <property type="protein sequence ID" value="KAJ3685306.1"/>
    <property type="molecule type" value="Genomic_DNA"/>
</dbReference>
<dbReference type="InterPro" id="IPR036514">
    <property type="entry name" value="SGNH_hydro_sf"/>
</dbReference>
<comment type="similarity">
    <text evidence="1">Belongs to the 'GDSL' lipolytic enzyme family.</text>
</comment>
<evidence type="ECO:0000256" key="1">
    <source>
        <dbReference type="ARBA" id="ARBA00008668"/>
    </source>
</evidence>
<dbReference type="GO" id="GO:0016788">
    <property type="term" value="F:hydrolase activity, acting on ester bonds"/>
    <property type="evidence" value="ECO:0007669"/>
    <property type="project" value="InterPro"/>
</dbReference>
<organism evidence="6 7">
    <name type="scientific">Rhynchospora tenuis</name>
    <dbReference type="NCBI Taxonomy" id="198213"/>
    <lineage>
        <taxon>Eukaryota</taxon>
        <taxon>Viridiplantae</taxon>
        <taxon>Streptophyta</taxon>
        <taxon>Embryophyta</taxon>
        <taxon>Tracheophyta</taxon>
        <taxon>Spermatophyta</taxon>
        <taxon>Magnoliopsida</taxon>
        <taxon>Liliopsida</taxon>
        <taxon>Poales</taxon>
        <taxon>Cyperaceae</taxon>
        <taxon>Cyperoideae</taxon>
        <taxon>Rhynchosporeae</taxon>
        <taxon>Rhynchospora</taxon>
    </lineage>
</organism>
<keyword evidence="4" id="KW-0325">Glycoprotein</keyword>
<evidence type="ECO:0000256" key="5">
    <source>
        <dbReference type="SAM" id="SignalP"/>
    </source>
</evidence>
<reference evidence="6 7" key="1">
    <citation type="journal article" date="2022" name="Cell">
        <title>Repeat-based holocentromeres influence genome architecture and karyotype evolution.</title>
        <authorList>
            <person name="Hofstatter P.G."/>
            <person name="Thangavel G."/>
            <person name="Lux T."/>
            <person name="Neumann P."/>
            <person name="Vondrak T."/>
            <person name="Novak P."/>
            <person name="Zhang M."/>
            <person name="Costa L."/>
            <person name="Castellani M."/>
            <person name="Scott A."/>
            <person name="Toegelov H."/>
            <person name="Fuchs J."/>
            <person name="Mata-Sucre Y."/>
            <person name="Dias Y."/>
            <person name="Vanzela A.L.L."/>
            <person name="Huettel B."/>
            <person name="Almeida C.C.S."/>
            <person name="Simkova H."/>
            <person name="Souza G."/>
            <person name="Pedrosa-Harand A."/>
            <person name="Macas J."/>
            <person name="Mayer K.F.X."/>
            <person name="Houben A."/>
            <person name="Marques A."/>
        </authorList>
    </citation>
    <scope>NUCLEOTIDE SEQUENCE [LARGE SCALE GENOMIC DNA]</scope>
    <source>
        <strain evidence="6">RhyTen1mFocal</strain>
    </source>
</reference>
<dbReference type="Proteomes" id="UP001210211">
    <property type="component" value="Unassembled WGS sequence"/>
</dbReference>
<accession>A0AAD5WB39</accession>
<keyword evidence="3" id="KW-0378">Hydrolase</keyword>
<feature type="signal peptide" evidence="5">
    <location>
        <begin position="1"/>
        <end position="19"/>
    </location>
</feature>
<dbReference type="Pfam" id="PF00657">
    <property type="entry name" value="Lipase_GDSL"/>
    <property type="match status" value="1"/>
</dbReference>
<protein>
    <submittedName>
        <fullName evidence="6">Uncharacterized protein</fullName>
    </submittedName>
</protein>
<dbReference type="SUPFAM" id="SSF52266">
    <property type="entry name" value="SGNH hydrolase"/>
    <property type="match status" value="1"/>
</dbReference>
<evidence type="ECO:0000256" key="2">
    <source>
        <dbReference type="ARBA" id="ARBA00022729"/>
    </source>
</evidence>
<dbReference type="PANTHER" id="PTHR22835">
    <property type="entry name" value="ZINC FINGER FYVE DOMAIN CONTAINING PROTEIN"/>
    <property type="match status" value="1"/>
</dbReference>
<dbReference type="Gene3D" id="3.40.50.1110">
    <property type="entry name" value="SGNH hydrolase"/>
    <property type="match status" value="1"/>
</dbReference>
<evidence type="ECO:0000256" key="3">
    <source>
        <dbReference type="ARBA" id="ARBA00022801"/>
    </source>
</evidence>
<comment type="caution">
    <text evidence="6">The sequence shown here is derived from an EMBL/GenBank/DDBJ whole genome shotgun (WGS) entry which is preliminary data.</text>
</comment>
<evidence type="ECO:0000313" key="7">
    <source>
        <dbReference type="Proteomes" id="UP001210211"/>
    </source>
</evidence>
<evidence type="ECO:0000313" key="6">
    <source>
        <dbReference type="EMBL" id="KAJ3685306.1"/>
    </source>
</evidence>
<dbReference type="AlphaFoldDB" id="A0AAD5WB39"/>
<dbReference type="InterPro" id="IPR001087">
    <property type="entry name" value="GDSL"/>
</dbReference>